<sequence length="87" mass="10265">MTPRKILRSYCLSIYNKTAPPEQIVWEHLNNEVVNPSDVKRKIQYLKLDTQANLGNKSIQYQNSYGVVAEEVETLCILRFWDKRDSY</sequence>
<name>A0A941FKH9_9BACI</name>
<dbReference type="Proteomes" id="UP000680045">
    <property type="component" value="Unassembled WGS sequence"/>
</dbReference>
<comment type="caution">
    <text evidence="2">The sequence shown here is derived from an EMBL/GenBank/DDBJ whole genome shotgun (WGS) entry which is preliminary data.</text>
</comment>
<dbReference type="EMBL" id="JAGTPW010000093">
    <property type="protein sequence ID" value="MBR8646333.1"/>
    <property type="molecule type" value="Genomic_DNA"/>
</dbReference>
<proteinExistence type="predicted"/>
<dbReference type="Pfam" id="PF14594">
    <property type="entry name" value="Sipho_Gp37"/>
    <property type="match status" value="1"/>
</dbReference>
<dbReference type="AlphaFoldDB" id="A0A941FKH9"/>
<reference evidence="2" key="1">
    <citation type="submission" date="2021-04" db="EMBL/GenBank/DDBJ databases">
        <title>Whole genome sequencing of Enterococci isolates from hospitalized patients.</title>
        <authorList>
            <person name="Ogoti B.M."/>
            <person name="Onyambu F.G."/>
        </authorList>
    </citation>
    <scope>NUCLEOTIDE SEQUENCE</scope>
    <source>
        <strain evidence="2">242</strain>
    </source>
</reference>
<feature type="domain" description="Gp28/Gp37-like" evidence="1">
    <location>
        <begin position="14"/>
        <end position="76"/>
    </location>
</feature>
<protein>
    <recommendedName>
        <fullName evidence="1">Gp28/Gp37-like domain-containing protein</fullName>
    </recommendedName>
</protein>
<dbReference type="InterPro" id="IPR029432">
    <property type="entry name" value="Gp28/Gp37-like_dom"/>
</dbReference>
<organism evidence="2 3">
    <name type="scientific">Peribacillus frigoritolerans</name>
    <dbReference type="NCBI Taxonomy" id="450367"/>
    <lineage>
        <taxon>Bacteria</taxon>
        <taxon>Bacillati</taxon>
        <taxon>Bacillota</taxon>
        <taxon>Bacilli</taxon>
        <taxon>Bacillales</taxon>
        <taxon>Bacillaceae</taxon>
        <taxon>Peribacillus</taxon>
    </lineage>
</organism>
<evidence type="ECO:0000313" key="3">
    <source>
        <dbReference type="Proteomes" id="UP000680045"/>
    </source>
</evidence>
<evidence type="ECO:0000259" key="1">
    <source>
        <dbReference type="Pfam" id="PF14594"/>
    </source>
</evidence>
<evidence type="ECO:0000313" key="2">
    <source>
        <dbReference type="EMBL" id="MBR8646333.1"/>
    </source>
</evidence>
<accession>A0A941FKH9</accession>
<gene>
    <name evidence="2" type="ORF">KEH51_29095</name>
</gene>